<dbReference type="PANTHER" id="PTHR46033:SF1">
    <property type="entry name" value="PROTEIN MAIN-LIKE 2"/>
    <property type="match status" value="1"/>
</dbReference>
<sequence length="276" mass="30910">MTRIPLYANPVIVRYRLETCSIPLRCGELAPTLEDVTQILGVWSEGEPLLCIPQGMFTSYGSYCKGILGIPFEKIRGRYDSEIHLGKLRWEFTGVLHYAERMIGGRAPQVSVSVGRRPSHKGQAPVEEDGAGVSESMQGESSYPLSRGAAQSSGDAKGVGHDIPDLGDESSFSIEIYSLRAFLAHLFREFLFVGRSKDRAHLSMVWATRRLDYLEQVAWGLVIVGWLHHDLCSVDRGARYLRGCSIFLQVWAWEHIPIPRPIPGRLALSFPTIHCW</sequence>
<feature type="region of interest" description="Disordered" evidence="1">
    <location>
        <begin position="110"/>
        <end position="160"/>
    </location>
</feature>
<dbReference type="Gramene" id="ERN12185">
    <property type="protein sequence ID" value="ERN12185"/>
    <property type="gene ID" value="AMTR_s00034p00129610"/>
</dbReference>
<proteinExistence type="predicted"/>
<name>W1PXN7_AMBTC</name>
<evidence type="ECO:0000313" key="4">
    <source>
        <dbReference type="Proteomes" id="UP000017836"/>
    </source>
</evidence>
<evidence type="ECO:0000256" key="1">
    <source>
        <dbReference type="SAM" id="MobiDB-lite"/>
    </source>
</evidence>
<dbReference type="GO" id="GO:0010073">
    <property type="term" value="P:meristem maintenance"/>
    <property type="evidence" value="ECO:0007669"/>
    <property type="project" value="InterPro"/>
</dbReference>
<dbReference type="InterPro" id="IPR019557">
    <property type="entry name" value="AminoTfrase-like_pln_mobile"/>
</dbReference>
<feature type="domain" description="Aminotransferase-like plant mobile" evidence="2">
    <location>
        <begin position="171"/>
        <end position="261"/>
    </location>
</feature>
<gene>
    <name evidence="3" type="ORF">AMTR_s00034p00129610</name>
</gene>
<protein>
    <recommendedName>
        <fullName evidence="2">Aminotransferase-like plant mobile domain-containing protein</fullName>
    </recommendedName>
</protein>
<dbReference type="HOGENOM" id="CLU_068553_1_0_1"/>
<dbReference type="InterPro" id="IPR044824">
    <property type="entry name" value="MAIN-like"/>
</dbReference>
<dbReference type="AlphaFoldDB" id="W1PXN7"/>
<evidence type="ECO:0000313" key="3">
    <source>
        <dbReference type="EMBL" id="ERN12185.1"/>
    </source>
</evidence>
<dbReference type="Pfam" id="PF10536">
    <property type="entry name" value="PMD"/>
    <property type="match status" value="1"/>
</dbReference>
<evidence type="ECO:0000259" key="2">
    <source>
        <dbReference type="Pfam" id="PF10536"/>
    </source>
</evidence>
<dbReference type="PANTHER" id="PTHR46033">
    <property type="entry name" value="PROTEIN MAIN-LIKE 2"/>
    <property type="match status" value="1"/>
</dbReference>
<reference evidence="4" key="1">
    <citation type="journal article" date="2013" name="Science">
        <title>The Amborella genome and the evolution of flowering plants.</title>
        <authorList>
            <consortium name="Amborella Genome Project"/>
        </authorList>
    </citation>
    <scope>NUCLEOTIDE SEQUENCE [LARGE SCALE GENOMIC DNA]</scope>
</reference>
<dbReference type="Proteomes" id="UP000017836">
    <property type="component" value="Unassembled WGS sequence"/>
</dbReference>
<accession>W1PXN7</accession>
<organism evidence="3 4">
    <name type="scientific">Amborella trichopoda</name>
    <dbReference type="NCBI Taxonomy" id="13333"/>
    <lineage>
        <taxon>Eukaryota</taxon>
        <taxon>Viridiplantae</taxon>
        <taxon>Streptophyta</taxon>
        <taxon>Embryophyta</taxon>
        <taxon>Tracheophyta</taxon>
        <taxon>Spermatophyta</taxon>
        <taxon>Magnoliopsida</taxon>
        <taxon>Amborellales</taxon>
        <taxon>Amborellaceae</taxon>
        <taxon>Amborella</taxon>
    </lineage>
</organism>
<feature type="compositionally biased region" description="Polar residues" evidence="1">
    <location>
        <begin position="135"/>
        <end position="154"/>
    </location>
</feature>
<dbReference type="EMBL" id="KI392616">
    <property type="protein sequence ID" value="ERN12185.1"/>
    <property type="molecule type" value="Genomic_DNA"/>
</dbReference>
<keyword evidence="4" id="KW-1185">Reference proteome</keyword>